<keyword evidence="10" id="KW-1185">Reference proteome</keyword>
<dbReference type="Pfam" id="PF00005">
    <property type="entry name" value="ABC_tran"/>
    <property type="match status" value="1"/>
</dbReference>
<feature type="domain" description="ABC transporter" evidence="8">
    <location>
        <begin position="18"/>
        <end position="231"/>
    </location>
</feature>
<dbReference type="EMBL" id="CP100390">
    <property type="protein sequence ID" value="UZE95697.1"/>
    <property type="molecule type" value="Genomic_DNA"/>
</dbReference>
<evidence type="ECO:0000259" key="8">
    <source>
        <dbReference type="PROSITE" id="PS50893"/>
    </source>
</evidence>
<dbReference type="InterPro" id="IPR003593">
    <property type="entry name" value="AAA+_ATPase"/>
</dbReference>
<evidence type="ECO:0000313" key="10">
    <source>
        <dbReference type="Proteomes" id="UP001163739"/>
    </source>
</evidence>
<dbReference type="InterPro" id="IPR050086">
    <property type="entry name" value="MetN_ABC_transporter-like"/>
</dbReference>
<name>A0ABY6N0Q9_9ALTE</name>
<dbReference type="Proteomes" id="UP001163739">
    <property type="component" value="Chromosome"/>
</dbReference>
<keyword evidence="7" id="KW-0472">Membrane</keyword>
<dbReference type="SMART" id="SM00382">
    <property type="entry name" value="AAA"/>
    <property type="match status" value="1"/>
</dbReference>
<dbReference type="InterPro" id="IPR017871">
    <property type="entry name" value="ABC_transporter-like_CS"/>
</dbReference>
<evidence type="ECO:0000256" key="1">
    <source>
        <dbReference type="ARBA" id="ARBA00004417"/>
    </source>
</evidence>
<dbReference type="PROSITE" id="PS00211">
    <property type="entry name" value="ABC_TRANSPORTER_1"/>
    <property type="match status" value="1"/>
</dbReference>
<dbReference type="RefSeq" id="WP_265047187.1">
    <property type="nucleotide sequence ID" value="NZ_CP100390.1"/>
</dbReference>
<dbReference type="InterPro" id="IPR003439">
    <property type="entry name" value="ABC_transporter-like_ATP-bd"/>
</dbReference>
<dbReference type="PROSITE" id="PS50893">
    <property type="entry name" value="ABC_TRANSPORTER_2"/>
    <property type="match status" value="1"/>
</dbReference>
<evidence type="ECO:0000256" key="3">
    <source>
        <dbReference type="ARBA" id="ARBA00022475"/>
    </source>
</evidence>
<organism evidence="9 10">
    <name type="scientific">Alkalimarinus alittae</name>
    <dbReference type="NCBI Taxonomy" id="2961619"/>
    <lineage>
        <taxon>Bacteria</taxon>
        <taxon>Pseudomonadati</taxon>
        <taxon>Pseudomonadota</taxon>
        <taxon>Gammaproteobacteria</taxon>
        <taxon>Alteromonadales</taxon>
        <taxon>Alteromonadaceae</taxon>
        <taxon>Alkalimarinus</taxon>
    </lineage>
</organism>
<dbReference type="SUPFAM" id="SSF52540">
    <property type="entry name" value="P-loop containing nucleoside triphosphate hydrolases"/>
    <property type="match status" value="1"/>
</dbReference>
<proteinExistence type="predicted"/>
<comment type="subcellular location">
    <subcellularLocation>
        <location evidence="1">Cell inner membrane</location>
        <topology evidence="1">Peripheral membrane protein</topology>
    </subcellularLocation>
</comment>
<dbReference type="Gene3D" id="3.40.50.300">
    <property type="entry name" value="P-loop containing nucleotide triphosphate hydrolases"/>
    <property type="match status" value="1"/>
</dbReference>
<keyword evidence="2" id="KW-0813">Transport</keyword>
<evidence type="ECO:0000256" key="2">
    <source>
        <dbReference type="ARBA" id="ARBA00022448"/>
    </source>
</evidence>
<evidence type="ECO:0000256" key="5">
    <source>
        <dbReference type="ARBA" id="ARBA00022840"/>
    </source>
</evidence>
<keyword evidence="6" id="KW-1278">Translocase</keyword>
<keyword evidence="5 9" id="KW-0067">ATP-binding</keyword>
<evidence type="ECO:0000256" key="4">
    <source>
        <dbReference type="ARBA" id="ARBA00022741"/>
    </source>
</evidence>
<accession>A0ABY6N0Q9</accession>
<evidence type="ECO:0000256" key="6">
    <source>
        <dbReference type="ARBA" id="ARBA00022967"/>
    </source>
</evidence>
<keyword evidence="4" id="KW-0547">Nucleotide-binding</keyword>
<evidence type="ECO:0000256" key="7">
    <source>
        <dbReference type="ARBA" id="ARBA00023136"/>
    </source>
</evidence>
<reference evidence="9" key="1">
    <citation type="submission" date="2022-06" db="EMBL/GenBank/DDBJ databases">
        <title>Alkalimarinus sp. nov., isolated from gut of a Alitta virens.</title>
        <authorList>
            <person name="Yang A.I."/>
            <person name="Shin N.-R."/>
        </authorList>
    </citation>
    <scope>NUCLEOTIDE SEQUENCE</scope>
    <source>
        <strain evidence="9">A2M4</strain>
    </source>
</reference>
<protein>
    <submittedName>
        <fullName evidence="9">ATP-binding cassette domain-containing protein</fullName>
    </submittedName>
</protein>
<sequence>MPITNTSAAITPASQPLFMLKSQSIGWGQKTVLEALDLKIEEGEKVAVVGKSGAGKSTLIHTLYQQHPEKIAYCSQEYGLVPSLSVFHNIYMGQLDQHHFAYNLVNLLRPIKSQITKIQPLAETLGLQAHLFNPAERLSGGQQQRVALARTLFQNKDIFIGDEPISSVDEVQSEHILALIMSHHNTTILTLHNADLALRFCSRIIGIRNGKIELDCATQDLSASQLRSLYQD</sequence>
<dbReference type="InterPro" id="IPR027417">
    <property type="entry name" value="P-loop_NTPase"/>
</dbReference>
<gene>
    <name evidence="9" type="ORF">NKI27_16790</name>
</gene>
<dbReference type="GO" id="GO:0005524">
    <property type="term" value="F:ATP binding"/>
    <property type="evidence" value="ECO:0007669"/>
    <property type="project" value="UniProtKB-KW"/>
</dbReference>
<keyword evidence="3" id="KW-1003">Cell membrane</keyword>
<dbReference type="PANTHER" id="PTHR43166">
    <property type="entry name" value="AMINO ACID IMPORT ATP-BINDING PROTEIN"/>
    <property type="match status" value="1"/>
</dbReference>
<dbReference type="PANTHER" id="PTHR43166:SF6">
    <property type="entry name" value="PHOSPHONATES IMPORT ATP-BINDING PROTEIN PHNC"/>
    <property type="match status" value="1"/>
</dbReference>
<evidence type="ECO:0000313" key="9">
    <source>
        <dbReference type="EMBL" id="UZE95697.1"/>
    </source>
</evidence>